<evidence type="ECO:0000256" key="6">
    <source>
        <dbReference type="ARBA" id="ARBA00022776"/>
    </source>
</evidence>
<dbReference type="InterPro" id="IPR004910">
    <property type="entry name" value="Yippee/Mis18/Cereblon"/>
</dbReference>
<keyword evidence="8" id="KW-0539">Nucleus</keyword>
<dbReference type="EMBL" id="SHOA02000010">
    <property type="protein sequence ID" value="TDH70309.1"/>
    <property type="molecule type" value="Genomic_DNA"/>
</dbReference>
<evidence type="ECO:0000256" key="11">
    <source>
        <dbReference type="SAM" id="MobiDB-lite"/>
    </source>
</evidence>
<comment type="caution">
    <text evidence="13">The sequence shown here is derived from an EMBL/GenBank/DDBJ whole genome shotgun (WGS) entry which is preliminary data.</text>
</comment>
<dbReference type="GO" id="GO:0007059">
    <property type="term" value="P:chromosome segregation"/>
    <property type="evidence" value="ECO:0007669"/>
    <property type="project" value="TreeGrafter"/>
</dbReference>
<dbReference type="Proteomes" id="UP000294530">
    <property type="component" value="Unassembled WGS sequence"/>
</dbReference>
<dbReference type="GO" id="GO:0005634">
    <property type="term" value="C:nucleus"/>
    <property type="evidence" value="ECO:0007669"/>
    <property type="project" value="UniProtKB-SubCell"/>
</dbReference>
<keyword evidence="9" id="KW-0131">Cell cycle</keyword>
<dbReference type="GO" id="GO:0000785">
    <property type="term" value="C:chromatin"/>
    <property type="evidence" value="ECO:0007669"/>
    <property type="project" value="TreeGrafter"/>
</dbReference>
<dbReference type="InterPro" id="IPR034752">
    <property type="entry name" value="Mis18"/>
</dbReference>
<feature type="domain" description="Mis18" evidence="12">
    <location>
        <begin position="89"/>
        <end position="186"/>
    </location>
</feature>
<keyword evidence="10" id="KW-0137">Centromere</keyword>
<dbReference type="GO" id="GO:0046872">
    <property type="term" value="F:metal ion binding"/>
    <property type="evidence" value="ECO:0007669"/>
    <property type="project" value="UniProtKB-KW"/>
</dbReference>
<sequence length="279" mass="31261">MNSRKRSYTGIAEGIGTTHSSPYRRTRELVTPQTVPHTSISVRDYSKHRSHEVTNPESEEVEEEEVFEEELREVPSQDTDDGEVGAMPLVVFQCSTCRSIFGDSYAFLCSTEQLWLITLSHVTNVTLAPEVQTANTGFDAGSSYYELLCRNCQAILGRQYLTTPVALDGIRDLFSFSTEAITSYTLGDPMQKGGGGEDEHMKQAAALCHTTMQKLAADQSEVLQLREEMEKVKGLMVAVDNRLAHLEKIAPECEPNPQHPEHERGQKSTIRPHNRKFKI</sequence>
<keyword evidence="5" id="KW-0479">Metal-binding</keyword>
<name>A0A976FPP8_BRELC</name>
<evidence type="ECO:0000256" key="9">
    <source>
        <dbReference type="ARBA" id="ARBA00023306"/>
    </source>
</evidence>
<dbReference type="GO" id="GO:0034080">
    <property type="term" value="P:CENP-A containing chromatin assembly"/>
    <property type="evidence" value="ECO:0007669"/>
    <property type="project" value="TreeGrafter"/>
</dbReference>
<feature type="compositionally biased region" description="Basic residues" evidence="11">
    <location>
        <begin position="270"/>
        <end position="279"/>
    </location>
</feature>
<organism evidence="13 14">
    <name type="scientific">Bremia lactucae</name>
    <name type="common">Lettuce downy mildew</name>
    <dbReference type="NCBI Taxonomy" id="4779"/>
    <lineage>
        <taxon>Eukaryota</taxon>
        <taxon>Sar</taxon>
        <taxon>Stramenopiles</taxon>
        <taxon>Oomycota</taxon>
        <taxon>Peronosporomycetes</taxon>
        <taxon>Peronosporales</taxon>
        <taxon>Peronosporaceae</taxon>
        <taxon>Bremia</taxon>
    </lineage>
</organism>
<dbReference type="KEGG" id="blac:94345428"/>
<comment type="subcellular location">
    <subcellularLocation>
        <location evidence="2">Chromosome</location>
        <location evidence="2">Centromere</location>
    </subcellularLocation>
    <subcellularLocation>
        <location evidence="1">Nucleus</location>
    </subcellularLocation>
</comment>
<dbReference type="GO" id="GO:0000775">
    <property type="term" value="C:chromosome, centromeric region"/>
    <property type="evidence" value="ECO:0007669"/>
    <property type="project" value="UniProtKB-SubCell"/>
</dbReference>
<dbReference type="PROSITE" id="PS51793">
    <property type="entry name" value="MIS18"/>
    <property type="match status" value="1"/>
</dbReference>
<dbReference type="GO" id="GO:0051301">
    <property type="term" value="P:cell division"/>
    <property type="evidence" value="ECO:0007669"/>
    <property type="project" value="UniProtKB-KW"/>
</dbReference>
<feature type="compositionally biased region" description="Polar residues" evidence="11">
    <location>
        <begin position="31"/>
        <end position="41"/>
    </location>
</feature>
<dbReference type="PANTHER" id="PTHR16431">
    <property type="entry name" value="NEUROGENIC PROTEIN MASTERMIND"/>
    <property type="match status" value="1"/>
</dbReference>
<evidence type="ECO:0000256" key="3">
    <source>
        <dbReference type="ARBA" id="ARBA00022454"/>
    </source>
</evidence>
<evidence type="ECO:0000256" key="4">
    <source>
        <dbReference type="ARBA" id="ARBA00022618"/>
    </source>
</evidence>
<evidence type="ECO:0000256" key="10">
    <source>
        <dbReference type="ARBA" id="ARBA00023328"/>
    </source>
</evidence>
<protein>
    <recommendedName>
        <fullName evidence="12">Mis18 domain-containing protein</fullName>
    </recommendedName>
</protein>
<evidence type="ECO:0000256" key="1">
    <source>
        <dbReference type="ARBA" id="ARBA00004123"/>
    </source>
</evidence>
<evidence type="ECO:0000256" key="2">
    <source>
        <dbReference type="ARBA" id="ARBA00004584"/>
    </source>
</evidence>
<keyword evidence="3" id="KW-0158">Chromosome</keyword>
<dbReference type="PANTHER" id="PTHR16431:SF1">
    <property type="entry name" value="NEUROGENIC PROTEIN MASTERMIND"/>
    <property type="match status" value="1"/>
</dbReference>
<evidence type="ECO:0000313" key="14">
    <source>
        <dbReference type="Proteomes" id="UP000294530"/>
    </source>
</evidence>
<keyword evidence="7" id="KW-0862">Zinc</keyword>
<keyword evidence="14" id="KW-1185">Reference proteome</keyword>
<feature type="compositionally biased region" description="Basic and acidic residues" evidence="11">
    <location>
        <begin position="44"/>
        <end position="54"/>
    </location>
</feature>
<evidence type="ECO:0000259" key="12">
    <source>
        <dbReference type="PROSITE" id="PS51793"/>
    </source>
</evidence>
<dbReference type="AlphaFoldDB" id="A0A976FPP8"/>
<dbReference type="OrthoDB" id="74210at2759"/>
<keyword evidence="6" id="KW-0498">Mitosis</keyword>
<accession>A0A976FPP8</accession>
<feature type="region of interest" description="Disordered" evidence="11">
    <location>
        <begin position="252"/>
        <end position="279"/>
    </location>
</feature>
<dbReference type="Pfam" id="PF03226">
    <property type="entry name" value="Yippee-Mis18"/>
    <property type="match status" value="1"/>
</dbReference>
<dbReference type="RefSeq" id="XP_067819808.1">
    <property type="nucleotide sequence ID" value="XM_067959757.1"/>
</dbReference>
<evidence type="ECO:0000256" key="5">
    <source>
        <dbReference type="ARBA" id="ARBA00022723"/>
    </source>
</evidence>
<feature type="region of interest" description="Disordered" evidence="11">
    <location>
        <begin position="1"/>
        <end position="63"/>
    </location>
</feature>
<keyword evidence="4" id="KW-0132">Cell division</keyword>
<evidence type="ECO:0000256" key="7">
    <source>
        <dbReference type="ARBA" id="ARBA00022833"/>
    </source>
</evidence>
<reference evidence="13 14" key="1">
    <citation type="journal article" date="2021" name="Genome Biol.">
        <title>AFLAP: assembly-free linkage analysis pipeline using k-mers from genome sequencing data.</title>
        <authorList>
            <person name="Fletcher K."/>
            <person name="Zhang L."/>
            <person name="Gil J."/>
            <person name="Han R."/>
            <person name="Cavanaugh K."/>
            <person name="Michelmore R."/>
        </authorList>
    </citation>
    <scope>NUCLEOTIDE SEQUENCE [LARGE SCALE GENOMIC DNA]</scope>
    <source>
        <strain evidence="13 14">SF5</strain>
    </source>
</reference>
<gene>
    <name evidence="13" type="ORF">CCR75_001656</name>
</gene>
<dbReference type="GeneID" id="94345428"/>
<evidence type="ECO:0000313" key="13">
    <source>
        <dbReference type="EMBL" id="TDH70309.1"/>
    </source>
</evidence>
<proteinExistence type="predicted"/>
<evidence type="ECO:0000256" key="8">
    <source>
        <dbReference type="ARBA" id="ARBA00023242"/>
    </source>
</evidence>